<feature type="domain" description="FecR protein" evidence="1">
    <location>
        <begin position="107"/>
        <end position="198"/>
    </location>
</feature>
<dbReference type="PANTHER" id="PTHR30273">
    <property type="entry name" value="PERIPLASMIC SIGNAL SENSOR AND SIGMA FACTOR ACTIVATOR FECR-RELATED"/>
    <property type="match status" value="1"/>
</dbReference>
<sequence>MSEELNDSEDFLAKWLAGELSPKEESKFLASAEGQEYMAIVNSVEKVALPTYDVEGELERLKNKQKQTLKPTAKVIKFPQVFRYAAAAVIILGAYLIYQVAQPKYEVYKTIAGQIETIVLPDKSIVTLNANSTLKYNPDKFDENRHLELSGEAFFEVTKGINFEVETDQGIVKVLGTSFNIWNRENLLDVICYTGKVNVSEKSYTQDLTPGDGVRLINGNFDRLLDQNQLNTRPLWITEGITTLDAVTMKEALNELSNIYGIEIISNKSQEALPYTGTFPNTELETAIRLVLGANNIEYTFDQANKKLVLTGN</sequence>
<dbReference type="Gene3D" id="2.60.120.1440">
    <property type="match status" value="1"/>
</dbReference>
<keyword evidence="4" id="KW-1185">Reference proteome</keyword>
<evidence type="ECO:0000313" key="4">
    <source>
        <dbReference type="Proteomes" id="UP000095552"/>
    </source>
</evidence>
<dbReference type="RefSeq" id="WP_069836067.1">
    <property type="nucleotide sequence ID" value="NZ_MDGQ01000005.1"/>
</dbReference>
<feature type="domain" description="Protein FecR C-terminal" evidence="2">
    <location>
        <begin position="244"/>
        <end position="303"/>
    </location>
</feature>
<dbReference type="InterPro" id="IPR032508">
    <property type="entry name" value="FecR_C"/>
</dbReference>
<dbReference type="OrthoDB" id="1523489at2"/>
<dbReference type="InterPro" id="IPR012373">
    <property type="entry name" value="Ferrdict_sens_TM"/>
</dbReference>
<accession>A0A1E5SZL3</accession>
<dbReference type="Proteomes" id="UP000095552">
    <property type="component" value="Unassembled WGS sequence"/>
</dbReference>
<dbReference type="Gene3D" id="3.55.50.30">
    <property type="match status" value="1"/>
</dbReference>
<evidence type="ECO:0000259" key="1">
    <source>
        <dbReference type="Pfam" id="PF04773"/>
    </source>
</evidence>
<proteinExistence type="predicted"/>
<comment type="caution">
    <text evidence="3">The sequence shown here is derived from an EMBL/GenBank/DDBJ whole genome shotgun (WGS) entry which is preliminary data.</text>
</comment>
<dbReference type="Pfam" id="PF16344">
    <property type="entry name" value="FecR_C"/>
    <property type="match status" value="1"/>
</dbReference>
<protein>
    <submittedName>
        <fullName evidence="3">Uncharacterized protein</fullName>
    </submittedName>
</protein>
<dbReference type="PANTHER" id="PTHR30273:SF2">
    <property type="entry name" value="PROTEIN FECR"/>
    <property type="match status" value="1"/>
</dbReference>
<dbReference type="Pfam" id="PF04773">
    <property type="entry name" value="FecR"/>
    <property type="match status" value="1"/>
</dbReference>
<organism evidence="3 4">
    <name type="scientific">Roseivirga misakiensis</name>
    <dbReference type="NCBI Taxonomy" id="1563681"/>
    <lineage>
        <taxon>Bacteria</taxon>
        <taxon>Pseudomonadati</taxon>
        <taxon>Bacteroidota</taxon>
        <taxon>Cytophagia</taxon>
        <taxon>Cytophagales</taxon>
        <taxon>Roseivirgaceae</taxon>
        <taxon>Roseivirga</taxon>
    </lineage>
</organism>
<evidence type="ECO:0000313" key="3">
    <source>
        <dbReference type="EMBL" id="OEK04562.1"/>
    </source>
</evidence>
<dbReference type="STRING" id="1563681.BFP71_13940"/>
<evidence type="ECO:0000259" key="2">
    <source>
        <dbReference type="Pfam" id="PF16344"/>
    </source>
</evidence>
<gene>
    <name evidence="3" type="ORF">BFP71_13940</name>
</gene>
<dbReference type="GO" id="GO:0016989">
    <property type="term" value="F:sigma factor antagonist activity"/>
    <property type="evidence" value="ECO:0007669"/>
    <property type="project" value="TreeGrafter"/>
</dbReference>
<name>A0A1E5SZL3_9BACT</name>
<reference evidence="3 4" key="1">
    <citation type="submission" date="2016-08" db="EMBL/GenBank/DDBJ databases">
        <title>Draft genome of Fabibacter sp. strain SK-8.</title>
        <authorList>
            <person name="Wong S.-K."/>
            <person name="Hamasaki K."/>
            <person name="Yoshizawa S."/>
        </authorList>
    </citation>
    <scope>NUCLEOTIDE SEQUENCE [LARGE SCALE GENOMIC DNA]</scope>
    <source>
        <strain evidence="3 4">SK-8</strain>
    </source>
</reference>
<dbReference type="EMBL" id="MDGQ01000005">
    <property type="protein sequence ID" value="OEK04562.1"/>
    <property type="molecule type" value="Genomic_DNA"/>
</dbReference>
<dbReference type="InterPro" id="IPR006860">
    <property type="entry name" value="FecR"/>
</dbReference>
<dbReference type="AlphaFoldDB" id="A0A1E5SZL3"/>